<feature type="signal peptide" evidence="3">
    <location>
        <begin position="1"/>
        <end position="16"/>
    </location>
</feature>
<evidence type="ECO:0000313" key="4">
    <source>
        <dbReference type="EMBL" id="KAA8628898.1"/>
    </source>
</evidence>
<keyword evidence="2" id="KW-1133">Transmembrane helix</keyword>
<feature type="region of interest" description="Disordered" evidence="1">
    <location>
        <begin position="84"/>
        <end position="176"/>
    </location>
</feature>
<evidence type="ECO:0000256" key="2">
    <source>
        <dbReference type="SAM" id="Phobius"/>
    </source>
</evidence>
<gene>
    <name evidence="4" type="ORF">SMACR_09120</name>
</gene>
<evidence type="ECO:0000256" key="1">
    <source>
        <dbReference type="SAM" id="MobiDB-lite"/>
    </source>
</evidence>
<keyword evidence="2" id="KW-0812">Transmembrane</keyword>
<proteinExistence type="predicted"/>
<evidence type="ECO:0000313" key="5">
    <source>
        <dbReference type="Proteomes" id="UP000433876"/>
    </source>
</evidence>
<organism evidence="4 5">
    <name type="scientific">Sordaria macrospora</name>
    <dbReference type="NCBI Taxonomy" id="5147"/>
    <lineage>
        <taxon>Eukaryota</taxon>
        <taxon>Fungi</taxon>
        <taxon>Dikarya</taxon>
        <taxon>Ascomycota</taxon>
        <taxon>Pezizomycotina</taxon>
        <taxon>Sordariomycetes</taxon>
        <taxon>Sordariomycetidae</taxon>
        <taxon>Sordariales</taxon>
        <taxon>Sordariaceae</taxon>
        <taxon>Sordaria</taxon>
    </lineage>
</organism>
<dbReference type="AlphaFoldDB" id="A0A8S8ZIC0"/>
<dbReference type="EMBL" id="NMPR01000159">
    <property type="protein sequence ID" value="KAA8628898.1"/>
    <property type="molecule type" value="Genomic_DNA"/>
</dbReference>
<comment type="caution">
    <text evidence="4">The sequence shown here is derived from an EMBL/GenBank/DDBJ whole genome shotgun (WGS) entry which is preliminary data.</text>
</comment>
<feature type="compositionally biased region" description="Basic and acidic residues" evidence="1">
    <location>
        <begin position="142"/>
        <end position="156"/>
    </location>
</feature>
<keyword evidence="2" id="KW-0472">Membrane</keyword>
<feature type="chain" id="PRO_5035742174" evidence="3">
    <location>
        <begin position="17"/>
        <end position="255"/>
    </location>
</feature>
<feature type="transmembrane region" description="Helical" evidence="2">
    <location>
        <begin position="193"/>
        <end position="212"/>
    </location>
</feature>
<accession>A0A8S8ZIC0</accession>
<keyword evidence="3" id="KW-0732">Signal</keyword>
<evidence type="ECO:0000256" key="3">
    <source>
        <dbReference type="SAM" id="SignalP"/>
    </source>
</evidence>
<sequence>MHYALLLSFLTSGLLGLPFGAAAPLPSSPSLSLKELNSKPLHLERELPSRTSSLTPSQTLHSPLSKRSVLFNLAVVSAIATAPMNPSGAKKREDHLPVEASPNPAKTSEAMPRLTGRQQEGSAVEERSPNTPDEEPAAWSGLDRRSSDIENAENHDSTAVVRANTPGIPDSAKDPDYNRDNGYWSHMTAETNALIGVSAGFLACLLCVAAFIQCRGGKHRWENLICGYESRAQDWKERNDKIKAELAVRRAAPPQ</sequence>
<dbReference type="VEuPathDB" id="FungiDB:SMAC_09120"/>
<protein>
    <submittedName>
        <fullName evidence="4">Uncharacterized protein</fullName>
    </submittedName>
</protein>
<dbReference type="Proteomes" id="UP000433876">
    <property type="component" value="Unassembled WGS sequence"/>
</dbReference>
<name>A0A8S8ZIC0_SORMA</name>
<reference evidence="4 5" key="1">
    <citation type="submission" date="2017-07" db="EMBL/GenBank/DDBJ databases">
        <title>Genome sequence of the Sordaria macrospora wild type strain R19027.</title>
        <authorList>
            <person name="Nowrousian M."/>
            <person name="Teichert I."/>
            <person name="Kueck U."/>
        </authorList>
    </citation>
    <scope>NUCLEOTIDE SEQUENCE [LARGE SCALE GENOMIC DNA]</scope>
    <source>
        <strain evidence="4 5">R19027</strain>
        <tissue evidence="4">Mycelium</tissue>
    </source>
</reference>